<keyword evidence="3" id="KW-0804">Transcription</keyword>
<dbReference type="SUPFAM" id="SSF46689">
    <property type="entry name" value="Homeodomain-like"/>
    <property type="match status" value="1"/>
</dbReference>
<dbReference type="InterPro" id="IPR035418">
    <property type="entry name" value="AraC-bd_2"/>
</dbReference>
<dbReference type="InterPro" id="IPR018062">
    <property type="entry name" value="HTH_AraC-typ_CS"/>
</dbReference>
<accession>A0A5S9NQZ8</accession>
<evidence type="ECO:0000256" key="1">
    <source>
        <dbReference type="ARBA" id="ARBA00023015"/>
    </source>
</evidence>
<reference evidence="5 6" key="1">
    <citation type="submission" date="2019-12" db="EMBL/GenBank/DDBJ databases">
        <authorList>
            <person name="Reyes-Prieto M."/>
        </authorList>
    </citation>
    <scope>NUCLEOTIDE SEQUENCE [LARGE SCALE GENOMIC DNA]</scope>
    <source>
        <strain evidence="5">HF14-78462</strain>
    </source>
</reference>
<dbReference type="AlphaFoldDB" id="A0A5S9NQZ8"/>
<organism evidence="5 6">
    <name type="scientific">Starkeya nomas</name>
    <dbReference type="NCBI Taxonomy" id="2666134"/>
    <lineage>
        <taxon>Bacteria</taxon>
        <taxon>Pseudomonadati</taxon>
        <taxon>Pseudomonadota</taxon>
        <taxon>Alphaproteobacteria</taxon>
        <taxon>Hyphomicrobiales</taxon>
        <taxon>Xanthobacteraceae</taxon>
        <taxon>Starkeya</taxon>
    </lineage>
</organism>
<dbReference type="PANTHER" id="PTHR46796">
    <property type="entry name" value="HTH-TYPE TRANSCRIPTIONAL ACTIVATOR RHAS-RELATED"/>
    <property type="match status" value="1"/>
</dbReference>
<evidence type="ECO:0000313" key="5">
    <source>
        <dbReference type="EMBL" id="CAA0092933.1"/>
    </source>
</evidence>
<evidence type="ECO:0000256" key="2">
    <source>
        <dbReference type="ARBA" id="ARBA00023125"/>
    </source>
</evidence>
<dbReference type="PROSITE" id="PS01124">
    <property type="entry name" value="HTH_ARAC_FAMILY_2"/>
    <property type="match status" value="1"/>
</dbReference>
<dbReference type="PROSITE" id="PS00041">
    <property type="entry name" value="HTH_ARAC_FAMILY_1"/>
    <property type="match status" value="1"/>
</dbReference>
<keyword evidence="2" id="KW-0238">DNA-binding</keyword>
<dbReference type="Pfam" id="PF14525">
    <property type="entry name" value="AraC_binding_2"/>
    <property type="match status" value="1"/>
</dbReference>
<keyword evidence="1" id="KW-0805">Transcription regulation</keyword>
<dbReference type="PRINTS" id="PR00032">
    <property type="entry name" value="HTHARAC"/>
</dbReference>
<dbReference type="RefSeq" id="WP_159598445.1">
    <property type="nucleotide sequence ID" value="NZ_CACSAS010000001.1"/>
</dbReference>
<proteinExistence type="predicted"/>
<sequence length="320" mass="34646">MSERYEPVWFTTEGVPPRRRAEAVAEAFARLIGDVAIDFPLRPRRPVRMVHCALPGALITTCIELRAHLRLGEGATGGDVVLARPVGGAIRVRQGGREAVVVERDATLISLGQPFEIDATGAERFDFLRIAAPAVARRPALAPSLLQPALATDNRLVLLTHYAGALLQGMIPLDTERHARLAGNHLRDLAGTLFGLDEPVDAALSPAVRLAAVKEQVEREFMRRDLSVETVAQSQGVTSRYVQKLFAGEGTTFTRYLLERRLDAAHAALRGAGRGAIGAIAFDAGFGDLSYFIRSFRRRFGVPPSQVARASGATPDSDRP</sequence>
<keyword evidence="6" id="KW-1185">Reference proteome</keyword>
<evidence type="ECO:0000313" key="6">
    <source>
        <dbReference type="Proteomes" id="UP000433050"/>
    </source>
</evidence>
<evidence type="ECO:0000256" key="3">
    <source>
        <dbReference type="ARBA" id="ARBA00023163"/>
    </source>
</evidence>
<evidence type="ECO:0000259" key="4">
    <source>
        <dbReference type="PROSITE" id="PS01124"/>
    </source>
</evidence>
<dbReference type="SMART" id="SM00342">
    <property type="entry name" value="HTH_ARAC"/>
    <property type="match status" value="1"/>
</dbReference>
<dbReference type="InterPro" id="IPR020449">
    <property type="entry name" value="Tscrpt_reg_AraC-type_HTH"/>
</dbReference>
<dbReference type="InterPro" id="IPR018060">
    <property type="entry name" value="HTH_AraC"/>
</dbReference>
<dbReference type="GO" id="GO:0003700">
    <property type="term" value="F:DNA-binding transcription factor activity"/>
    <property type="evidence" value="ECO:0007669"/>
    <property type="project" value="InterPro"/>
</dbReference>
<dbReference type="PANTHER" id="PTHR46796:SF6">
    <property type="entry name" value="ARAC SUBFAMILY"/>
    <property type="match status" value="1"/>
</dbReference>
<dbReference type="InterPro" id="IPR050204">
    <property type="entry name" value="AraC_XylS_family_regulators"/>
</dbReference>
<feature type="domain" description="HTH araC/xylS-type" evidence="4">
    <location>
        <begin position="211"/>
        <end position="310"/>
    </location>
</feature>
<dbReference type="Gene3D" id="1.10.10.60">
    <property type="entry name" value="Homeodomain-like"/>
    <property type="match status" value="1"/>
</dbReference>
<protein>
    <recommendedName>
        <fullName evidence="4">HTH araC/xylS-type domain-containing protein</fullName>
    </recommendedName>
</protein>
<dbReference type="EMBL" id="CACSAS010000001">
    <property type="protein sequence ID" value="CAA0092933.1"/>
    <property type="molecule type" value="Genomic_DNA"/>
</dbReference>
<name>A0A5S9NQZ8_9HYPH</name>
<dbReference type="Pfam" id="PF12833">
    <property type="entry name" value="HTH_18"/>
    <property type="match status" value="1"/>
</dbReference>
<dbReference type="Proteomes" id="UP000433050">
    <property type="component" value="Unassembled WGS sequence"/>
</dbReference>
<gene>
    <name evidence="5" type="ORF">STARVERO_01546</name>
</gene>
<dbReference type="InterPro" id="IPR009057">
    <property type="entry name" value="Homeodomain-like_sf"/>
</dbReference>
<dbReference type="GO" id="GO:0043565">
    <property type="term" value="F:sequence-specific DNA binding"/>
    <property type="evidence" value="ECO:0007669"/>
    <property type="project" value="InterPro"/>
</dbReference>